<comment type="caution">
    <text evidence="1">The sequence shown here is derived from an EMBL/GenBank/DDBJ whole genome shotgun (WGS) entry which is preliminary data.</text>
</comment>
<dbReference type="OrthoDB" id="9808993at2"/>
<dbReference type="AlphaFoldDB" id="A0A2P4EQN8"/>
<dbReference type="RefSeq" id="WP_104739796.1">
    <property type="nucleotide sequence ID" value="NZ_BMHR01000025.1"/>
</dbReference>
<name>A0A2P4EQN8_9GAMM</name>
<dbReference type="InterPro" id="IPR009218">
    <property type="entry name" value="HD_phosphohydro"/>
</dbReference>
<reference evidence="1 2" key="1">
    <citation type="submission" date="2018-01" db="EMBL/GenBank/DDBJ databases">
        <title>Draft genome of the type strain Pseudomonas oceani DSM 100277 isolated from the deep water in Okinawa trough, northwestern Pacific Ocean.</title>
        <authorList>
            <person name="Gomila M."/>
            <person name="Mulet M."/>
            <person name="Garcia-Valdes E."/>
            <person name="Lalucat J."/>
        </authorList>
    </citation>
    <scope>NUCLEOTIDE SEQUENCE [LARGE SCALE GENOMIC DNA]</scope>
    <source>
        <strain evidence="1 2">DSM 100277</strain>
    </source>
</reference>
<gene>
    <name evidence="1" type="ORF">C1949_18030</name>
</gene>
<evidence type="ECO:0000313" key="1">
    <source>
        <dbReference type="EMBL" id="POB00930.1"/>
    </source>
</evidence>
<organism evidence="1 2">
    <name type="scientific">Halopseudomonas oceani</name>
    <dbReference type="NCBI Taxonomy" id="1708783"/>
    <lineage>
        <taxon>Bacteria</taxon>
        <taxon>Pseudomonadati</taxon>
        <taxon>Pseudomonadota</taxon>
        <taxon>Gammaproteobacteria</taxon>
        <taxon>Pseudomonadales</taxon>
        <taxon>Pseudomonadaceae</taxon>
        <taxon>Halopseudomonas</taxon>
    </lineage>
</organism>
<dbReference type="EMBL" id="PPSK01000029">
    <property type="protein sequence ID" value="POB00930.1"/>
    <property type="molecule type" value="Genomic_DNA"/>
</dbReference>
<keyword evidence="1" id="KW-0675">Receptor</keyword>
<sequence length="211" mass="23817">MSQQSAMNAERWVRLMTAWQLGTNPDTFAALLRAYTETGRHYHSAEHVTACLQHLDGCAGRVDNPAEVELALWFHDAIYQPLSSSNEQDSADWAASFLTEQGVDEQLVARVHRLIMVTEHNAPTTTRDEAVLVDIDLAILGAPAAVYELFEQGVRQEYRRVPAPLYRRKRAHVLRGFLERPRLYVSGCLGPEREHQARDNLTRAIAQLEGV</sequence>
<dbReference type="PANTHER" id="PTHR21174:SF0">
    <property type="entry name" value="HD PHOSPHOHYDROLASE FAMILY PROTEIN-RELATED"/>
    <property type="match status" value="1"/>
</dbReference>
<dbReference type="Gene3D" id="1.10.472.50">
    <property type="entry name" value="HD-domain/PDEase-like"/>
    <property type="match status" value="1"/>
</dbReference>
<dbReference type="PANTHER" id="PTHR21174">
    <property type="match status" value="1"/>
</dbReference>
<proteinExistence type="predicted"/>
<dbReference type="PIRSF" id="PIRSF035170">
    <property type="entry name" value="HD_phosphohydro"/>
    <property type="match status" value="1"/>
</dbReference>
<dbReference type="SUPFAM" id="SSF109604">
    <property type="entry name" value="HD-domain/PDEase-like"/>
    <property type="match status" value="1"/>
</dbReference>
<evidence type="ECO:0000313" key="2">
    <source>
        <dbReference type="Proteomes" id="UP000243451"/>
    </source>
</evidence>
<protein>
    <submittedName>
        <fullName evidence="1">N-methyl-D-aspartate receptor NMDAR2C subunit</fullName>
    </submittedName>
</protein>
<accession>A0A2P4EQN8</accession>
<keyword evidence="2" id="KW-1185">Reference proteome</keyword>
<dbReference type="Proteomes" id="UP000243451">
    <property type="component" value="Unassembled WGS sequence"/>
</dbReference>